<dbReference type="GO" id="GO:0004315">
    <property type="term" value="F:3-oxoacyl-[acyl-carrier-protein] synthase activity"/>
    <property type="evidence" value="ECO:0007669"/>
    <property type="project" value="InterPro"/>
</dbReference>
<dbReference type="NCBIfam" id="NF006829">
    <property type="entry name" value="PRK09352.1"/>
    <property type="match status" value="1"/>
</dbReference>
<keyword evidence="2" id="KW-0808">Transferase</keyword>
<dbReference type="Pfam" id="PF08545">
    <property type="entry name" value="ACP_syn_III"/>
    <property type="match status" value="1"/>
</dbReference>
<dbReference type="OrthoDB" id="9815506at2"/>
<dbReference type="PANTHER" id="PTHR34069">
    <property type="entry name" value="3-OXOACYL-[ACYL-CARRIER-PROTEIN] SYNTHASE 3"/>
    <property type="match status" value="1"/>
</dbReference>
<dbReference type="EMBL" id="QQBH01000041">
    <property type="protein sequence ID" value="RDD84469.1"/>
    <property type="molecule type" value="Genomic_DNA"/>
</dbReference>
<feature type="domain" description="Beta-ketoacyl-[acyl-carrier-protein] synthase III C-terminal" evidence="4">
    <location>
        <begin position="258"/>
        <end position="346"/>
    </location>
</feature>
<reference evidence="6 7" key="1">
    <citation type="submission" date="2018-07" db="EMBL/GenBank/DDBJ databases">
        <title>Genome guided investigation of antibiotics producing actinomycetales strain isolated from a Macau mangrove ecosystem.</title>
        <authorList>
            <person name="Hu D."/>
        </authorList>
    </citation>
    <scope>NUCLEOTIDE SEQUENCE [LARGE SCALE GENOMIC DNA]</scope>
    <source>
        <strain evidence="6 7">2297</strain>
    </source>
</reference>
<dbReference type="InterPro" id="IPR013747">
    <property type="entry name" value="ACP_syn_III_C"/>
</dbReference>
<dbReference type="InterPro" id="IPR013751">
    <property type="entry name" value="ACP_syn_III_N"/>
</dbReference>
<evidence type="ECO:0000256" key="3">
    <source>
        <dbReference type="ARBA" id="ARBA00023315"/>
    </source>
</evidence>
<sequence>MPMSVASTTEGPALSRIDTGGLRVPVGIVGTGCHVPSRVVPNTELVETLDTTDEWIRSRTGIGERRWLEEGRTTSDMCVAAAREALERSGRSAADLDAVIVATFTYDQPLPSTALIVKEALGATRAFPLDLSQAACAGGVYGMLTAAHLLQNDRIHNVLVIGAECLSRVTDPEDRSTRVFFGDAAGAVVMSRTEPGFGLLSWDLDASLSYAVEIPAGGASRPTTEETVAARGQFLKMDGRTVWTEATKRLPESILTTLDQAGLRPGDVDHYMLHQANLNIVHEAMDALGVDRSRAGISVDRYGNTGAATVFTVLHQAMEAGRVAPGELVVVSAIGAGFIWGTLCLRAG</sequence>
<comment type="caution">
    <text evidence="6">The sequence shown here is derived from an EMBL/GenBank/DDBJ whole genome shotgun (WGS) entry which is preliminary data.</text>
</comment>
<name>A0A369V1P5_9ACTN</name>
<dbReference type="AlphaFoldDB" id="A0A369V1P5"/>
<accession>A0A369V1P5</accession>
<evidence type="ECO:0000256" key="1">
    <source>
        <dbReference type="ARBA" id="ARBA00022490"/>
    </source>
</evidence>
<keyword evidence="1" id="KW-0963">Cytoplasm</keyword>
<keyword evidence="3" id="KW-0012">Acyltransferase</keyword>
<feature type="domain" description="Beta-ketoacyl-[acyl-carrier-protein] synthase III N-terminal" evidence="5">
    <location>
        <begin position="133"/>
        <end position="205"/>
    </location>
</feature>
<dbReference type="Gene3D" id="3.40.47.10">
    <property type="match status" value="1"/>
</dbReference>
<organism evidence="6 7">
    <name type="scientific">Streptomyces parvulus</name>
    <dbReference type="NCBI Taxonomy" id="146923"/>
    <lineage>
        <taxon>Bacteria</taxon>
        <taxon>Bacillati</taxon>
        <taxon>Actinomycetota</taxon>
        <taxon>Actinomycetes</taxon>
        <taxon>Kitasatosporales</taxon>
        <taxon>Streptomycetaceae</taxon>
        <taxon>Streptomyces</taxon>
    </lineage>
</organism>
<evidence type="ECO:0000313" key="6">
    <source>
        <dbReference type="EMBL" id="RDD84469.1"/>
    </source>
</evidence>
<dbReference type="Pfam" id="PF08541">
    <property type="entry name" value="ACP_syn_III_C"/>
    <property type="match status" value="1"/>
</dbReference>
<protein>
    <submittedName>
        <fullName evidence="6">Ketoacyl-ACP synthase III</fullName>
    </submittedName>
</protein>
<proteinExistence type="predicted"/>
<evidence type="ECO:0000259" key="5">
    <source>
        <dbReference type="Pfam" id="PF08545"/>
    </source>
</evidence>
<dbReference type="GO" id="GO:0044550">
    <property type="term" value="P:secondary metabolite biosynthetic process"/>
    <property type="evidence" value="ECO:0007669"/>
    <property type="project" value="TreeGrafter"/>
</dbReference>
<dbReference type="SUPFAM" id="SSF53901">
    <property type="entry name" value="Thiolase-like"/>
    <property type="match status" value="1"/>
</dbReference>
<evidence type="ECO:0000259" key="4">
    <source>
        <dbReference type="Pfam" id="PF08541"/>
    </source>
</evidence>
<dbReference type="PANTHER" id="PTHR34069:SF2">
    <property type="entry name" value="BETA-KETOACYL-[ACYL-CARRIER-PROTEIN] SYNTHASE III"/>
    <property type="match status" value="1"/>
</dbReference>
<dbReference type="GO" id="GO:0006633">
    <property type="term" value="P:fatty acid biosynthetic process"/>
    <property type="evidence" value="ECO:0007669"/>
    <property type="project" value="InterPro"/>
</dbReference>
<gene>
    <name evidence="6" type="ORF">DVZ84_34985</name>
</gene>
<evidence type="ECO:0000256" key="2">
    <source>
        <dbReference type="ARBA" id="ARBA00022679"/>
    </source>
</evidence>
<evidence type="ECO:0000313" key="7">
    <source>
        <dbReference type="Proteomes" id="UP000253742"/>
    </source>
</evidence>
<dbReference type="CDD" id="cd00830">
    <property type="entry name" value="KAS_III"/>
    <property type="match status" value="1"/>
</dbReference>
<dbReference type="InterPro" id="IPR016039">
    <property type="entry name" value="Thiolase-like"/>
</dbReference>
<dbReference type="Proteomes" id="UP000253742">
    <property type="component" value="Unassembled WGS sequence"/>
</dbReference>